<evidence type="ECO:0000256" key="9">
    <source>
        <dbReference type="ARBA" id="ARBA00029447"/>
    </source>
</evidence>
<keyword evidence="2" id="KW-1003">Cell membrane</keyword>
<comment type="similarity">
    <text evidence="9">Belongs to the methyl-accepting chemotaxis (MCP) protein family.</text>
</comment>
<evidence type="ECO:0000313" key="17">
    <source>
        <dbReference type="Proteomes" id="UP000509568"/>
    </source>
</evidence>
<comment type="subcellular location">
    <subcellularLocation>
        <location evidence="1">Cell membrane</location>
        <topology evidence="1">Multi-pass membrane protein</topology>
    </subcellularLocation>
</comment>
<dbReference type="Gene3D" id="1.20.1440.210">
    <property type="match status" value="2"/>
</dbReference>
<dbReference type="Gene3D" id="1.10.287.950">
    <property type="entry name" value="Methyl-accepting chemotaxis protein"/>
    <property type="match status" value="1"/>
</dbReference>
<keyword evidence="5 12" id="KW-0812">Transmembrane</keyword>
<dbReference type="InterPro" id="IPR003660">
    <property type="entry name" value="HAMP_dom"/>
</dbReference>
<evidence type="ECO:0000256" key="4">
    <source>
        <dbReference type="ARBA" id="ARBA00022500"/>
    </source>
</evidence>
<keyword evidence="3" id="KW-0488">Methylation</keyword>
<reference evidence="16 17" key="1">
    <citation type="submission" date="2020-06" db="EMBL/GenBank/DDBJ databases">
        <title>Pseudomonas eucalypticola sp. nov., an endophyte of Eucalyptus dunnii leaves with biocontrol ability of eucalyptus leaf blight.</title>
        <authorList>
            <person name="Liu Y."/>
            <person name="Song Z."/>
            <person name="Zeng H."/>
            <person name="Lu M."/>
            <person name="Wang X."/>
            <person name="Lian X."/>
            <person name="Zhang Q."/>
        </authorList>
    </citation>
    <scope>NUCLEOTIDE SEQUENCE [LARGE SCALE GENOMIC DNA]</scope>
    <source>
        <strain evidence="16 17">NP-1</strain>
    </source>
</reference>
<feature type="domain" description="HAMP" evidence="14">
    <location>
        <begin position="305"/>
        <end position="357"/>
    </location>
</feature>
<evidence type="ECO:0000256" key="8">
    <source>
        <dbReference type="ARBA" id="ARBA00023224"/>
    </source>
</evidence>
<dbReference type="SMART" id="SM00304">
    <property type="entry name" value="HAMP"/>
    <property type="match status" value="2"/>
</dbReference>
<evidence type="ECO:0000256" key="11">
    <source>
        <dbReference type="SAM" id="Coils"/>
    </source>
</evidence>
<dbReference type="AlphaFoldDB" id="A0A7D5D566"/>
<keyword evidence="11" id="KW-0175">Coiled coil</keyword>
<dbReference type="KEGG" id="pez:HWQ56_04180"/>
<feature type="transmembrane region" description="Helical" evidence="12">
    <location>
        <begin position="283"/>
        <end position="303"/>
    </location>
</feature>
<evidence type="ECO:0000256" key="1">
    <source>
        <dbReference type="ARBA" id="ARBA00004651"/>
    </source>
</evidence>
<evidence type="ECO:0000259" key="13">
    <source>
        <dbReference type="PROSITE" id="PS50111"/>
    </source>
</evidence>
<gene>
    <name evidence="16" type="ORF">HWQ56_04180</name>
</gene>
<evidence type="ECO:0000256" key="7">
    <source>
        <dbReference type="ARBA" id="ARBA00023136"/>
    </source>
</evidence>
<keyword evidence="4" id="KW-0145">Chemotaxis</keyword>
<keyword evidence="7 12" id="KW-0472">Membrane</keyword>
<evidence type="ECO:0000256" key="3">
    <source>
        <dbReference type="ARBA" id="ARBA00022481"/>
    </source>
</evidence>
<dbReference type="GO" id="GO:0006935">
    <property type="term" value="P:chemotaxis"/>
    <property type="evidence" value="ECO:0007669"/>
    <property type="project" value="UniProtKB-KW"/>
</dbReference>
<dbReference type="Pfam" id="PF16591">
    <property type="entry name" value="HBM"/>
    <property type="match status" value="1"/>
</dbReference>
<dbReference type="SMART" id="SM01358">
    <property type="entry name" value="HBM"/>
    <property type="match status" value="1"/>
</dbReference>
<dbReference type="Pfam" id="PF00015">
    <property type="entry name" value="MCPsignal"/>
    <property type="match status" value="1"/>
</dbReference>
<dbReference type="PROSITE" id="PS51753">
    <property type="entry name" value="HBM"/>
    <property type="match status" value="1"/>
</dbReference>
<evidence type="ECO:0000256" key="2">
    <source>
        <dbReference type="ARBA" id="ARBA00022475"/>
    </source>
</evidence>
<evidence type="ECO:0000256" key="10">
    <source>
        <dbReference type="PROSITE-ProRule" id="PRU00284"/>
    </source>
</evidence>
<name>A0A7D5D566_9PSED</name>
<evidence type="ECO:0000256" key="12">
    <source>
        <dbReference type="SAM" id="Phobius"/>
    </source>
</evidence>
<dbReference type="GO" id="GO:0007165">
    <property type="term" value="P:signal transduction"/>
    <property type="evidence" value="ECO:0007669"/>
    <property type="project" value="UniProtKB-KW"/>
</dbReference>
<dbReference type="CDD" id="cd06225">
    <property type="entry name" value="HAMP"/>
    <property type="match status" value="1"/>
</dbReference>
<dbReference type="SUPFAM" id="SSF58104">
    <property type="entry name" value="Methyl-accepting chemotaxis protein (MCP) signaling domain"/>
    <property type="match status" value="1"/>
</dbReference>
<evidence type="ECO:0000256" key="5">
    <source>
        <dbReference type="ARBA" id="ARBA00022692"/>
    </source>
</evidence>
<organism evidence="16 17">
    <name type="scientific">Pseudomonas eucalypticola</name>
    <dbReference type="NCBI Taxonomy" id="2599595"/>
    <lineage>
        <taxon>Bacteria</taxon>
        <taxon>Pseudomonadati</taxon>
        <taxon>Pseudomonadota</taxon>
        <taxon>Gammaproteobacteria</taxon>
        <taxon>Pseudomonadales</taxon>
        <taxon>Pseudomonadaceae</taxon>
        <taxon>Pseudomonas</taxon>
    </lineage>
</organism>
<feature type="domain" description="HBM" evidence="15">
    <location>
        <begin position="41"/>
        <end position="278"/>
    </location>
</feature>
<dbReference type="EMBL" id="CP056030">
    <property type="protein sequence ID" value="QKZ03032.1"/>
    <property type="molecule type" value="Genomic_DNA"/>
</dbReference>
<evidence type="ECO:0000259" key="15">
    <source>
        <dbReference type="PROSITE" id="PS51753"/>
    </source>
</evidence>
<dbReference type="InterPro" id="IPR032255">
    <property type="entry name" value="HBM"/>
</dbReference>
<dbReference type="Proteomes" id="UP000509568">
    <property type="component" value="Chromosome"/>
</dbReference>
<dbReference type="Pfam" id="PF00672">
    <property type="entry name" value="HAMP"/>
    <property type="match status" value="1"/>
</dbReference>
<keyword evidence="17" id="KW-1185">Reference proteome</keyword>
<proteinExistence type="inferred from homology"/>
<dbReference type="GO" id="GO:0005886">
    <property type="term" value="C:plasma membrane"/>
    <property type="evidence" value="ECO:0007669"/>
    <property type="project" value="UniProtKB-SubCell"/>
</dbReference>
<dbReference type="CDD" id="cd11386">
    <property type="entry name" value="MCP_signal"/>
    <property type="match status" value="1"/>
</dbReference>
<protein>
    <submittedName>
        <fullName evidence="16">Methyl-accepting chemotaxis protein</fullName>
    </submittedName>
</protein>
<dbReference type="FunFam" id="1.10.287.950:FF:000001">
    <property type="entry name" value="Methyl-accepting chemotaxis sensory transducer"/>
    <property type="match status" value="1"/>
</dbReference>
<evidence type="ECO:0000313" key="16">
    <source>
        <dbReference type="EMBL" id="QKZ03032.1"/>
    </source>
</evidence>
<feature type="coiled-coil region" evidence="11">
    <location>
        <begin position="433"/>
        <end position="460"/>
    </location>
</feature>
<dbReference type="PROSITE" id="PS50111">
    <property type="entry name" value="CHEMOTAXIS_TRANSDUC_2"/>
    <property type="match status" value="1"/>
</dbReference>
<sequence length="634" mass="68303">MNSWFANISVNKKLGLGFGLVLVLTTLLALTGWNSMGGLIDRSNWMSDITQLNSALTKLRVARLQYMLANGDDTAAQLVQTTLDGFEAQQQKILGTFKSPENIKLLKEQNGQLEAYKVSLNKMRAAYRTSNAARQGLNDTAASAFAALDKISQGVQADRRLDEVLAVDKAKELLLVVRYEVRGYLADASAANEQAAFARLDAAQAGLPALQAALASQPENLRQYETSVASYRQALTSFKSANADIVQARKEMTDQGSEIVRLSDALYQIQLDRRDSESAQARTVQTIATLLALFFGIAAALIITRQITRPLQDTLIAVKRIADGDLTETLRVTRKDELGVLQQGIQNMGTTLRELITSIRDGVTQIASAAEELSAVTEQTSAGVNNQKVETDQVATAMHEMTATVQEVARNAEQASMAATDADGQARDGDKVVNQAIDQIERLASEVKRSTEAMGELQKESDKIGKVMDVIKAVAEQTNLLALNAAIEAARAGEAGRGFAVVADEVRGLAQRTQKSTEEIEGLVAGLQTGTQQVANVMLSSRELTDSSVALTRQAGVSLENITRTVSNIQLMNQQIAAAAEQQSSVAEEISRSIINVRDVSEQTAAASEETAASSVELARLGGQLQMMVSHFRV</sequence>
<evidence type="ECO:0000259" key="14">
    <source>
        <dbReference type="PROSITE" id="PS50885"/>
    </source>
</evidence>
<dbReference type="InterPro" id="IPR004089">
    <property type="entry name" value="MCPsignal_dom"/>
</dbReference>
<dbReference type="PROSITE" id="PS50885">
    <property type="entry name" value="HAMP"/>
    <property type="match status" value="1"/>
</dbReference>
<dbReference type="SMART" id="SM00283">
    <property type="entry name" value="MA"/>
    <property type="match status" value="1"/>
</dbReference>
<keyword evidence="6 12" id="KW-1133">Transmembrane helix</keyword>
<dbReference type="PANTHER" id="PTHR32089">
    <property type="entry name" value="METHYL-ACCEPTING CHEMOTAXIS PROTEIN MCPB"/>
    <property type="match status" value="1"/>
</dbReference>
<feature type="domain" description="Methyl-accepting transducer" evidence="13">
    <location>
        <begin position="362"/>
        <end position="598"/>
    </location>
</feature>
<keyword evidence="8 10" id="KW-0807">Transducer</keyword>
<accession>A0A7D5D566</accession>
<evidence type="ECO:0000256" key="6">
    <source>
        <dbReference type="ARBA" id="ARBA00022989"/>
    </source>
</evidence>
<dbReference type="PANTHER" id="PTHR32089:SF120">
    <property type="entry name" value="METHYL-ACCEPTING CHEMOTAXIS PROTEIN TLPQ"/>
    <property type="match status" value="1"/>
</dbReference>